<dbReference type="Gene3D" id="3.40.50.12780">
    <property type="entry name" value="N-terminal domain of ligase-like"/>
    <property type="match status" value="1"/>
</dbReference>
<reference evidence="5" key="1">
    <citation type="submission" date="2024-06" db="EMBL/GenBank/DDBJ databases">
        <title>Micromonospora sp. strain HUAS YX12 genome sequences.</title>
        <authorList>
            <person name="Mo P."/>
        </authorList>
    </citation>
    <scope>NUCLEOTIDE SEQUENCE</scope>
    <source>
        <strain evidence="5">HUAS YX12</strain>
    </source>
</reference>
<name>A0AAU7QW38_9ACTN</name>
<gene>
    <name evidence="5" type="ORF">ABIH81_22610</name>
</gene>
<sequence>MTPGPGIRTLAERVAGHAERAPASTAMRWLGEDVTYADLTRLVDRHRRRLTMLGIRAGHPVAAVAPVAPDTVALILACHRIGAPVLLPSGELPAETLSALLRQAGCRHQVVADGDDVTVVPSAEPVTDPSAAVPADTPFLLTTSGSTGVPKVVPVSGRAIHRFAGWAGGRFGIGPGTRVLSYAPLNFDLSLLDVWTTLHRGGCVVPVARNDATDGRRLLDLLARERPEIVQAVPMFYQLLVAARPRLPLPSVRHVLYSGDAAPARLLAELPRLLPRAAISSVYGCTEINDAFVYQIPPGRPAPDPVPLGEPVPGVEWLLADDHGRPVDGPGSGELWVRTPFQTSGYLDAARTSERFAVPVAGVPHEPFFRTGDVVRRCTDGALHLQGRIDFHVKVRGVQVNLQAVERVLLECPGVAEAVVVALDDPVAGKRLHAVVRTAGGAPAGEMALRRHCAGQLARTSVPSRFHLVTTPLPRTGSGKPDRIATARLHLGATP</sequence>
<dbReference type="InterPro" id="IPR000873">
    <property type="entry name" value="AMP-dep_synth/lig_dom"/>
</dbReference>
<dbReference type="RefSeq" id="WP_349876890.1">
    <property type="nucleotide sequence ID" value="NZ_CP157974.1"/>
</dbReference>
<evidence type="ECO:0000313" key="5">
    <source>
        <dbReference type="EMBL" id="XBT80424.1"/>
    </source>
</evidence>
<protein>
    <submittedName>
        <fullName evidence="5">AMP-binding protein</fullName>
    </submittedName>
</protein>
<dbReference type="InterPro" id="IPR042099">
    <property type="entry name" value="ANL_N_sf"/>
</dbReference>
<dbReference type="InterPro" id="IPR045851">
    <property type="entry name" value="AMP-bd_C_sf"/>
</dbReference>
<evidence type="ECO:0000256" key="1">
    <source>
        <dbReference type="ARBA" id="ARBA00022450"/>
    </source>
</evidence>
<evidence type="ECO:0000259" key="3">
    <source>
        <dbReference type="Pfam" id="PF00501"/>
    </source>
</evidence>
<feature type="domain" description="AMP-dependent synthetase/ligase" evidence="3">
    <location>
        <begin position="17"/>
        <end position="347"/>
    </location>
</feature>
<evidence type="ECO:0000259" key="4">
    <source>
        <dbReference type="Pfam" id="PF13193"/>
    </source>
</evidence>
<dbReference type="InterPro" id="IPR020845">
    <property type="entry name" value="AMP-binding_CS"/>
</dbReference>
<accession>A0AAU7QW38</accession>
<evidence type="ECO:0000256" key="2">
    <source>
        <dbReference type="ARBA" id="ARBA00022553"/>
    </source>
</evidence>
<dbReference type="AlphaFoldDB" id="A0AAU7QW38"/>
<dbReference type="InterPro" id="IPR025110">
    <property type="entry name" value="AMP-bd_C"/>
</dbReference>
<dbReference type="PROSITE" id="PS00455">
    <property type="entry name" value="AMP_BINDING"/>
    <property type="match status" value="1"/>
</dbReference>
<dbReference type="PANTHER" id="PTHR44845:SF6">
    <property type="entry name" value="BETA-ALANINE-ACTIVATING ENZYME"/>
    <property type="match status" value="1"/>
</dbReference>
<dbReference type="EMBL" id="CP157974">
    <property type="protein sequence ID" value="XBT80424.1"/>
    <property type="molecule type" value="Genomic_DNA"/>
</dbReference>
<dbReference type="Pfam" id="PF13193">
    <property type="entry name" value="AMP-binding_C"/>
    <property type="match status" value="1"/>
</dbReference>
<keyword evidence="1" id="KW-0596">Phosphopantetheine</keyword>
<organism evidence="5">
    <name type="scientific">Micromonospora sp. HUAS YX12</name>
    <dbReference type="NCBI Taxonomy" id="3156396"/>
    <lineage>
        <taxon>Bacteria</taxon>
        <taxon>Bacillati</taxon>
        <taxon>Actinomycetota</taxon>
        <taxon>Actinomycetes</taxon>
        <taxon>Micromonosporales</taxon>
        <taxon>Micromonosporaceae</taxon>
        <taxon>Micromonospora</taxon>
    </lineage>
</organism>
<dbReference type="SUPFAM" id="SSF56801">
    <property type="entry name" value="Acetyl-CoA synthetase-like"/>
    <property type="match status" value="1"/>
</dbReference>
<dbReference type="Gene3D" id="3.30.300.30">
    <property type="match status" value="1"/>
</dbReference>
<proteinExistence type="predicted"/>
<dbReference type="PANTHER" id="PTHR44845">
    <property type="entry name" value="CARRIER DOMAIN-CONTAINING PROTEIN"/>
    <property type="match status" value="1"/>
</dbReference>
<feature type="domain" description="AMP-binding enzyme C-terminal" evidence="4">
    <location>
        <begin position="405"/>
        <end position="480"/>
    </location>
</feature>
<keyword evidence="2" id="KW-0597">Phosphoprotein</keyword>
<dbReference type="Pfam" id="PF00501">
    <property type="entry name" value="AMP-binding"/>
    <property type="match status" value="1"/>
</dbReference>